<keyword evidence="3" id="KW-1185">Reference proteome</keyword>
<proteinExistence type="predicted"/>
<protein>
    <recommendedName>
        <fullName evidence="1">Putative Se/S carrier protein-like domain-containing protein</fullName>
    </recommendedName>
</protein>
<dbReference type="InterPro" id="IPR021778">
    <property type="entry name" value="Se/S_carrier-like"/>
</dbReference>
<organism evidence="2 3">
    <name type="scientific">Caloramator mitchellensis</name>
    <dbReference type="NCBI Taxonomy" id="908809"/>
    <lineage>
        <taxon>Bacteria</taxon>
        <taxon>Bacillati</taxon>
        <taxon>Bacillota</taxon>
        <taxon>Clostridia</taxon>
        <taxon>Eubacteriales</taxon>
        <taxon>Clostridiaceae</taxon>
        <taxon>Caloramator</taxon>
    </lineage>
</organism>
<name>A0A0R3JR97_CALMK</name>
<dbReference type="STRING" id="908809.ABG79_02265"/>
<dbReference type="Proteomes" id="UP000052015">
    <property type="component" value="Unassembled WGS sequence"/>
</dbReference>
<evidence type="ECO:0000313" key="3">
    <source>
        <dbReference type="Proteomes" id="UP000052015"/>
    </source>
</evidence>
<dbReference type="OrthoDB" id="3192849at2"/>
<dbReference type="RefSeq" id="WP_057979559.1">
    <property type="nucleotide sequence ID" value="NZ_LKHP01000019.1"/>
</dbReference>
<reference evidence="2 3" key="1">
    <citation type="submission" date="2015-09" db="EMBL/GenBank/DDBJ databases">
        <title>Draft genome sequence of a Caloramator mitchellensis, a moderate thermophile from the Great Artesian Basin of Australia.</title>
        <authorList>
            <person name="Patel B.K."/>
        </authorList>
    </citation>
    <scope>NUCLEOTIDE SEQUENCE [LARGE SCALE GENOMIC DNA]</scope>
    <source>
        <strain evidence="2 3">VF08</strain>
    </source>
</reference>
<gene>
    <name evidence="2" type="ORF">ABG79_02265</name>
</gene>
<comment type="caution">
    <text evidence="2">The sequence shown here is derived from an EMBL/GenBank/DDBJ whole genome shotgun (WGS) entry which is preliminary data.</text>
</comment>
<evidence type="ECO:0000259" key="1">
    <source>
        <dbReference type="Pfam" id="PF11823"/>
    </source>
</evidence>
<sequence>MSNILITFDSTNFAIQCESVIKSEKIQGTIMPTPREITKSCGISIKIKPDDLDKVIELIKNQKIRVKMLYKFDESRIFETIELNAH</sequence>
<dbReference type="Pfam" id="PF11823">
    <property type="entry name" value="Se_S_carrier"/>
    <property type="match status" value="1"/>
</dbReference>
<feature type="domain" description="Putative Se/S carrier protein-like" evidence="1">
    <location>
        <begin position="4"/>
        <end position="71"/>
    </location>
</feature>
<evidence type="ECO:0000313" key="2">
    <source>
        <dbReference type="EMBL" id="KRQ85961.1"/>
    </source>
</evidence>
<accession>A0A0R3JR97</accession>
<dbReference type="AlphaFoldDB" id="A0A0R3JR97"/>
<dbReference type="EMBL" id="LKHP01000019">
    <property type="protein sequence ID" value="KRQ85961.1"/>
    <property type="molecule type" value="Genomic_DNA"/>
</dbReference>